<dbReference type="Proteomes" id="UP000198748">
    <property type="component" value="Unassembled WGS sequence"/>
</dbReference>
<dbReference type="SUPFAM" id="SSF46689">
    <property type="entry name" value="Homeodomain-like"/>
    <property type="match status" value="1"/>
</dbReference>
<dbReference type="Pfam" id="PF07494">
    <property type="entry name" value="Reg_prop"/>
    <property type="match status" value="6"/>
</dbReference>
<dbReference type="SMART" id="SM00448">
    <property type="entry name" value="REC"/>
    <property type="match status" value="1"/>
</dbReference>
<evidence type="ECO:0000313" key="14">
    <source>
        <dbReference type="Proteomes" id="UP000198748"/>
    </source>
</evidence>
<dbReference type="PROSITE" id="PS50109">
    <property type="entry name" value="HIS_KIN"/>
    <property type="match status" value="1"/>
</dbReference>
<dbReference type="Pfam" id="PF07495">
    <property type="entry name" value="Y_Y_Y"/>
    <property type="match status" value="1"/>
</dbReference>
<dbReference type="Gene3D" id="3.40.50.2300">
    <property type="match status" value="1"/>
</dbReference>
<evidence type="ECO:0000256" key="1">
    <source>
        <dbReference type="ARBA" id="ARBA00000085"/>
    </source>
</evidence>
<dbReference type="Gene3D" id="2.130.10.10">
    <property type="entry name" value="YVTN repeat-like/Quinoprotein amine dehydrogenase"/>
    <property type="match status" value="3"/>
</dbReference>
<reference evidence="14" key="1">
    <citation type="submission" date="2016-10" db="EMBL/GenBank/DDBJ databases">
        <authorList>
            <person name="Varghese N."/>
            <person name="Submissions S."/>
        </authorList>
    </citation>
    <scope>NUCLEOTIDE SEQUENCE [LARGE SCALE GENOMIC DNA]</scope>
    <source>
        <strain evidence="14">DSM 25329</strain>
    </source>
</reference>
<dbReference type="PANTHER" id="PTHR43547:SF2">
    <property type="entry name" value="HYBRID SIGNAL TRANSDUCTION HISTIDINE KINASE C"/>
    <property type="match status" value="1"/>
</dbReference>
<keyword evidence="13" id="KW-0418">Kinase</keyword>
<dbReference type="SMART" id="SM00342">
    <property type="entry name" value="HTH_ARAC"/>
    <property type="match status" value="1"/>
</dbReference>
<dbReference type="InterPro" id="IPR018062">
    <property type="entry name" value="HTH_AraC-typ_CS"/>
</dbReference>
<evidence type="ECO:0000256" key="7">
    <source>
        <dbReference type="PROSITE-ProRule" id="PRU00169"/>
    </source>
</evidence>
<evidence type="ECO:0000259" key="11">
    <source>
        <dbReference type="PROSITE" id="PS50109"/>
    </source>
</evidence>
<keyword evidence="5" id="KW-0238">DNA-binding</keyword>
<evidence type="ECO:0000313" key="13">
    <source>
        <dbReference type="EMBL" id="SDD47541.1"/>
    </source>
</evidence>
<dbReference type="PROSITE" id="PS50110">
    <property type="entry name" value="RESPONSE_REGULATORY"/>
    <property type="match status" value="1"/>
</dbReference>
<feature type="signal peptide" evidence="9">
    <location>
        <begin position="1"/>
        <end position="30"/>
    </location>
</feature>
<dbReference type="GO" id="GO:0000155">
    <property type="term" value="F:phosphorelay sensor kinase activity"/>
    <property type="evidence" value="ECO:0007669"/>
    <property type="project" value="InterPro"/>
</dbReference>
<comment type="catalytic activity">
    <reaction evidence="1">
        <text>ATP + protein L-histidine = ADP + protein N-phospho-L-histidine.</text>
        <dbReference type="EC" id="2.7.13.3"/>
    </reaction>
</comment>
<sequence length="1435" mass="161596">MRVMKRVFSKLFSNLLPVLCCLALPGSAVAAGAGVAGDNTAGRVLRYSIREGLSFGVVNSIVQDNDGLMWFATGDGVSRFDGTAFKNFKYDRNDPHSLPGNYVKSILRDKNGTVWVSSRDGIGEFVQASQHFNRYKPFQNKSGAGNDVSDISQGSGDRLWLALNGSGFASFNIKTHQFTHHNQRTLPGLFTNSILNVFEDSQGMVWLGSRDSGIEVWKPGGSGKLAKASLDMRNVPSARINAIYEDHLRNVWIASSRGLILFNRAENRFYDLHIDTFHNSDIYLSLMEDGRQNLLIGVQDGGIYRLALSQMASLRPEALVFEQVRDKDNKGITQRSVQSLYIDKDRNVWLGTYGEGTYLISAIPEKFRKFEHKTVDSRAESYLRYYGMCADKDGNLWIGTDGDGIYKTTASGETIKHYAVSAQPGQLPDGAVIAAHRDRQDRLWFGTYSKGLVRYDPATDTFKSYVNDPSDPYSLGRNDVRVVYQDRRRNIWVGTNGGGLGLLDERTGKFRNFIPSNSSINANDVRAITEDKYGNLWIGTYGGGLNYLDTRTMQFASWFNAAGKEPYLSNRIVFSLYMDGLDRLWIGSEGNGLLLFDTRAKKVRFFDEKRGLASNVINAIQPESAGKVWLSTNKGLSRIDATTGSIENFDTSHGLQGGQFNPGSALFNAKSGLMSFGGTEGWNLFDPTQVRASRYQPKVMISGIRIFGKDKANEAISLFEYLGKARRFSIKPDQPVFSIDYTALNYAYPELTRYAYMLEGLDKDWNYVENERSATYRYLPSGNYEFKVKVANQDGVWFEDHASLPIRVMPPWYYSWWAYLLYILTIGLVLYYYQQYKLGQEKMKYEVQLAQLETRQQMELNEKKLAFFTNVSHEFRTPLTLIINPIREMIQGAVGADVSSVPPSADVSSVPVSADISSAQRSANTPSATASMHIIYRNAKRLLSLVDQLLLFRKADQQTDQLKPAVHNLPQLVTEVFQCFLHQAEQKHISYGLMLPETELEVTCDWEKIEIAVFNLISNALKFTPEHGTVNVQVTDLGEQVEIVVSDTGPGIPADAGEDIFKVFHQYADRRFAAKGGFGIGLYLAKTFVENHFGRLRYESELDRGTTFHVLLWKNHPELASHVRGGEMRDSVLLEELSPGVIPAKAPALPDWQNELLDMKEPSTESHTMLVVDDDPEIRQYLGSIFSGKYKIFEAGSGEEGLDMVRKHLPDIVISDVMMGGTSGIELCRQMKLDMALSHIPVILLTASTSQDVRLKGIEGGADDYISKPFDKDILVARVASILRNRNDLQRYFYNEITLQTSDFKISAEYKEFLNECIRIVENHITNPAFNIKVLASEIGMSHSTLYNRIKSISGQSATSFVRFIRLRKAAQLLITTDITISETAFSVGINDIRYFREHFQKLFGMKPSDYVKKFRKPFHEQITIDKDLFRKKSV</sequence>
<evidence type="ECO:0000256" key="9">
    <source>
        <dbReference type="SAM" id="SignalP"/>
    </source>
</evidence>
<evidence type="ECO:0000259" key="12">
    <source>
        <dbReference type="PROSITE" id="PS50110"/>
    </source>
</evidence>
<keyword evidence="13" id="KW-0808">Transferase</keyword>
<dbReference type="InterPro" id="IPR004358">
    <property type="entry name" value="Sig_transdc_His_kin-like_C"/>
</dbReference>
<feature type="transmembrane region" description="Helical" evidence="8">
    <location>
        <begin position="812"/>
        <end position="833"/>
    </location>
</feature>
<dbReference type="Pfam" id="PF02518">
    <property type="entry name" value="HATPase_c"/>
    <property type="match status" value="1"/>
</dbReference>
<dbReference type="Pfam" id="PF12833">
    <property type="entry name" value="HTH_18"/>
    <property type="match status" value="1"/>
</dbReference>
<keyword evidence="3 7" id="KW-0597">Phosphoprotein</keyword>
<dbReference type="InterPro" id="IPR011110">
    <property type="entry name" value="Reg_prop"/>
</dbReference>
<dbReference type="Gene3D" id="1.10.287.130">
    <property type="match status" value="1"/>
</dbReference>
<dbReference type="InterPro" id="IPR009057">
    <property type="entry name" value="Homeodomain-like_sf"/>
</dbReference>
<dbReference type="SUPFAM" id="SSF63829">
    <property type="entry name" value="Calcium-dependent phosphotriesterase"/>
    <property type="match status" value="3"/>
</dbReference>
<dbReference type="STRING" id="659014.SAMN04487996_101114"/>
<dbReference type="PANTHER" id="PTHR43547">
    <property type="entry name" value="TWO-COMPONENT HISTIDINE KINASE"/>
    <property type="match status" value="1"/>
</dbReference>
<keyword evidence="9" id="KW-0732">Signal</keyword>
<evidence type="ECO:0000256" key="5">
    <source>
        <dbReference type="ARBA" id="ARBA00023125"/>
    </source>
</evidence>
<proteinExistence type="predicted"/>
<dbReference type="FunFam" id="2.60.40.10:FF:000791">
    <property type="entry name" value="Two-component system sensor histidine kinase/response regulator"/>
    <property type="match status" value="1"/>
</dbReference>
<dbReference type="GO" id="GO:0043565">
    <property type="term" value="F:sequence-specific DNA binding"/>
    <property type="evidence" value="ECO:0007669"/>
    <property type="project" value="InterPro"/>
</dbReference>
<evidence type="ECO:0000256" key="2">
    <source>
        <dbReference type="ARBA" id="ARBA00012438"/>
    </source>
</evidence>
<feature type="domain" description="Response regulatory" evidence="12">
    <location>
        <begin position="1168"/>
        <end position="1283"/>
    </location>
</feature>
<feature type="domain" description="HTH araC/xylS-type" evidence="10">
    <location>
        <begin position="1315"/>
        <end position="1414"/>
    </location>
</feature>
<dbReference type="PROSITE" id="PS00041">
    <property type="entry name" value="HTH_ARAC_FAMILY_1"/>
    <property type="match status" value="1"/>
</dbReference>
<feature type="domain" description="Histidine kinase" evidence="11">
    <location>
        <begin position="870"/>
        <end position="1116"/>
    </location>
</feature>
<dbReference type="InterPro" id="IPR005467">
    <property type="entry name" value="His_kinase_dom"/>
</dbReference>
<keyword evidence="8" id="KW-0812">Transmembrane</keyword>
<evidence type="ECO:0000256" key="6">
    <source>
        <dbReference type="ARBA" id="ARBA00023163"/>
    </source>
</evidence>
<dbReference type="SUPFAM" id="SSF55874">
    <property type="entry name" value="ATPase domain of HSP90 chaperone/DNA topoisomerase II/histidine kinase"/>
    <property type="match status" value="1"/>
</dbReference>
<dbReference type="InterPro" id="IPR036890">
    <property type="entry name" value="HATPase_C_sf"/>
</dbReference>
<dbReference type="GO" id="GO:0003700">
    <property type="term" value="F:DNA-binding transcription factor activity"/>
    <property type="evidence" value="ECO:0007669"/>
    <property type="project" value="InterPro"/>
</dbReference>
<dbReference type="Gene3D" id="1.10.10.60">
    <property type="entry name" value="Homeodomain-like"/>
    <property type="match status" value="1"/>
</dbReference>
<gene>
    <name evidence="13" type="ORF">SAMN04487996_101114</name>
</gene>
<evidence type="ECO:0000256" key="8">
    <source>
        <dbReference type="SAM" id="Phobius"/>
    </source>
</evidence>
<dbReference type="InterPro" id="IPR015943">
    <property type="entry name" value="WD40/YVTN_repeat-like_dom_sf"/>
</dbReference>
<feature type="modified residue" description="4-aspartylphosphate" evidence="7">
    <location>
        <position position="1216"/>
    </location>
</feature>
<dbReference type="InterPro" id="IPR003594">
    <property type="entry name" value="HATPase_dom"/>
</dbReference>
<dbReference type="EMBL" id="FNAN01000001">
    <property type="protein sequence ID" value="SDD47541.1"/>
    <property type="molecule type" value="Genomic_DNA"/>
</dbReference>
<evidence type="ECO:0000259" key="10">
    <source>
        <dbReference type="PROSITE" id="PS01124"/>
    </source>
</evidence>
<dbReference type="SMART" id="SM00388">
    <property type="entry name" value="HisKA"/>
    <property type="match status" value="1"/>
</dbReference>
<keyword evidence="8" id="KW-0472">Membrane</keyword>
<name>A0A1G6V222_9BACT</name>
<keyword evidence="6" id="KW-0804">Transcription</keyword>
<dbReference type="InterPro" id="IPR001789">
    <property type="entry name" value="Sig_transdc_resp-reg_receiver"/>
</dbReference>
<organism evidence="13 14">
    <name type="scientific">Dyadobacter soli</name>
    <dbReference type="NCBI Taxonomy" id="659014"/>
    <lineage>
        <taxon>Bacteria</taxon>
        <taxon>Pseudomonadati</taxon>
        <taxon>Bacteroidota</taxon>
        <taxon>Cytophagia</taxon>
        <taxon>Cytophagales</taxon>
        <taxon>Spirosomataceae</taxon>
        <taxon>Dyadobacter</taxon>
    </lineage>
</organism>
<evidence type="ECO:0000256" key="4">
    <source>
        <dbReference type="ARBA" id="ARBA00023015"/>
    </source>
</evidence>
<keyword evidence="14" id="KW-1185">Reference proteome</keyword>
<keyword evidence="4" id="KW-0805">Transcription regulation</keyword>
<accession>A0A1G6V222</accession>
<keyword evidence="8" id="KW-1133">Transmembrane helix</keyword>
<evidence type="ECO:0000256" key="3">
    <source>
        <dbReference type="ARBA" id="ARBA00022553"/>
    </source>
</evidence>
<protein>
    <recommendedName>
        <fullName evidence="2">histidine kinase</fullName>
        <ecNumber evidence="2">2.7.13.3</ecNumber>
    </recommendedName>
</protein>
<dbReference type="InterPro" id="IPR011123">
    <property type="entry name" value="Y_Y_Y"/>
</dbReference>
<dbReference type="SMART" id="SM00387">
    <property type="entry name" value="HATPase_c"/>
    <property type="match status" value="1"/>
</dbReference>
<dbReference type="PROSITE" id="PS01124">
    <property type="entry name" value="HTH_ARAC_FAMILY_2"/>
    <property type="match status" value="1"/>
</dbReference>
<dbReference type="CDD" id="cd00075">
    <property type="entry name" value="HATPase"/>
    <property type="match status" value="1"/>
</dbReference>
<dbReference type="SUPFAM" id="SSF52172">
    <property type="entry name" value="CheY-like"/>
    <property type="match status" value="1"/>
</dbReference>
<dbReference type="InterPro" id="IPR013783">
    <property type="entry name" value="Ig-like_fold"/>
</dbReference>
<dbReference type="Pfam" id="PF00072">
    <property type="entry name" value="Response_reg"/>
    <property type="match status" value="1"/>
</dbReference>
<dbReference type="Gene3D" id="2.60.40.10">
    <property type="entry name" value="Immunoglobulins"/>
    <property type="match status" value="1"/>
</dbReference>
<dbReference type="PRINTS" id="PR00344">
    <property type="entry name" value="BCTRLSENSOR"/>
</dbReference>
<feature type="chain" id="PRO_5011695191" description="histidine kinase" evidence="9">
    <location>
        <begin position="31"/>
        <end position="1435"/>
    </location>
</feature>
<dbReference type="InterPro" id="IPR011006">
    <property type="entry name" value="CheY-like_superfamily"/>
</dbReference>
<dbReference type="InterPro" id="IPR003661">
    <property type="entry name" value="HisK_dim/P_dom"/>
</dbReference>
<dbReference type="InterPro" id="IPR036097">
    <property type="entry name" value="HisK_dim/P_sf"/>
</dbReference>
<dbReference type="Gene3D" id="3.30.565.10">
    <property type="entry name" value="Histidine kinase-like ATPase, C-terminal domain"/>
    <property type="match status" value="1"/>
</dbReference>
<dbReference type="EC" id="2.7.13.3" evidence="2"/>
<dbReference type="InterPro" id="IPR018060">
    <property type="entry name" value="HTH_AraC"/>
</dbReference>
<dbReference type="SUPFAM" id="SSF47384">
    <property type="entry name" value="Homodimeric domain of signal transducing histidine kinase"/>
    <property type="match status" value="1"/>
</dbReference>